<evidence type="ECO:0000313" key="5">
    <source>
        <dbReference type="Proteomes" id="UP001266305"/>
    </source>
</evidence>
<dbReference type="Proteomes" id="UP001266305">
    <property type="component" value="Unassembled WGS sequence"/>
</dbReference>
<dbReference type="Gene3D" id="1.20.1250.20">
    <property type="entry name" value="MFS general substrate transporter like domains"/>
    <property type="match status" value="1"/>
</dbReference>
<feature type="region of interest" description="Disordered" evidence="2">
    <location>
        <begin position="305"/>
        <end position="360"/>
    </location>
</feature>
<feature type="compositionally biased region" description="Polar residues" evidence="2">
    <location>
        <begin position="1"/>
        <end position="17"/>
    </location>
</feature>
<evidence type="ECO:0000256" key="3">
    <source>
        <dbReference type="SAM" id="Phobius"/>
    </source>
</evidence>
<keyword evidence="3" id="KW-0812">Transmembrane</keyword>
<comment type="caution">
    <text evidence="4">The sequence shown here is derived from an EMBL/GenBank/DDBJ whole genome shotgun (WGS) entry which is preliminary data.</text>
</comment>
<dbReference type="Pfam" id="PF07690">
    <property type="entry name" value="MFS_1"/>
    <property type="match status" value="1"/>
</dbReference>
<sequence>MAEVGQGTQHNSEQQTIVEKEGRHRDSCHSSGRCAKAGHWRQQCGSHGSLSHVQEPRKLVSRSGATEACLTFRSHGSLSHVQEPRKLVSLNRAQALRSLPHLPIGDPRFQVLQPFLAPPHRLTLSSLLPQLPIGNPRFQVLQPFQAPPHRLTLSSLLPHPWPIGDPRFQVLGSFPAPPHRLTPVFQYLSRKLGLDSIAFGYLQTIFGVLQLLCGPVFGRYSVCVQGALPTVTQALSDTMAGTSQVPQPHSRPHWDNGTPVSQPDGSAEELWPLVGSLGVPPHASHDPGHSQRDSVIGEHLMAVSTQPIGLPGPGRSDSGGPIHSRSQCYGNAKLQTGQGHPPTSHIGQSSKGQSNPLVSQLSEAVCTQPHWDAGETESLRGGRPPSSHPGSQAIHPHLHSGLPGQPLGKGKGDPDCLHEGLTRPSALRFADQCGARAALTLSFLAALALYLLLVAASSPALPGVYLLFASRLPGALMHTMPAAQMVITDLLAPEERPAALGRLGLCFGGGVILGSLLGGTLISAYG</sequence>
<feature type="compositionally biased region" description="Polar residues" evidence="2">
    <location>
        <begin position="345"/>
        <end position="360"/>
    </location>
</feature>
<feature type="region of interest" description="Disordered" evidence="2">
    <location>
        <begin position="372"/>
        <end position="417"/>
    </location>
</feature>
<keyword evidence="3" id="KW-0472">Membrane</keyword>
<organism evidence="4 5">
    <name type="scientific">Saguinus oedipus</name>
    <name type="common">Cotton-top tamarin</name>
    <name type="synonym">Oedipomidas oedipus</name>
    <dbReference type="NCBI Taxonomy" id="9490"/>
    <lineage>
        <taxon>Eukaryota</taxon>
        <taxon>Metazoa</taxon>
        <taxon>Chordata</taxon>
        <taxon>Craniata</taxon>
        <taxon>Vertebrata</taxon>
        <taxon>Euteleostomi</taxon>
        <taxon>Mammalia</taxon>
        <taxon>Eutheria</taxon>
        <taxon>Euarchontoglires</taxon>
        <taxon>Primates</taxon>
        <taxon>Haplorrhini</taxon>
        <taxon>Platyrrhini</taxon>
        <taxon>Cebidae</taxon>
        <taxon>Callitrichinae</taxon>
        <taxon>Saguinus</taxon>
    </lineage>
</organism>
<comment type="subcellular location">
    <subcellularLocation>
        <location evidence="1">Membrane</location>
        <topology evidence="1">Multi-pass membrane protein</topology>
    </subcellularLocation>
</comment>
<dbReference type="InterPro" id="IPR036259">
    <property type="entry name" value="MFS_trans_sf"/>
</dbReference>
<dbReference type="SUPFAM" id="SSF103473">
    <property type="entry name" value="MFS general substrate transporter"/>
    <property type="match status" value="1"/>
</dbReference>
<feature type="region of interest" description="Disordered" evidence="2">
    <location>
        <begin position="1"/>
        <end position="33"/>
    </location>
</feature>
<feature type="compositionally biased region" description="Polar residues" evidence="2">
    <location>
        <begin position="324"/>
        <end position="338"/>
    </location>
</feature>
<dbReference type="InterPro" id="IPR011701">
    <property type="entry name" value="MFS"/>
</dbReference>
<feature type="transmembrane region" description="Helical" evidence="3">
    <location>
        <begin position="503"/>
        <end position="525"/>
    </location>
</feature>
<keyword evidence="3" id="KW-1133">Transmembrane helix</keyword>
<dbReference type="PANTHER" id="PTHR24002:SF3">
    <property type="entry name" value="SOLUTE CARRIER FAMILY 22 MEMBER 18"/>
    <property type="match status" value="1"/>
</dbReference>
<protein>
    <submittedName>
        <fullName evidence="4">Uncharacterized protein</fullName>
    </submittedName>
</protein>
<proteinExistence type="predicted"/>
<evidence type="ECO:0000313" key="4">
    <source>
        <dbReference type="EMBL" id="KAK2099890.1"/>
    </source>
</evidence>
<feature type="transmembrane region" description="Helical" evidence="3">
    <location>
        <begin position="443"/>
        <end position="468"/>
    </location>
</feature>
<evidence type="ECO:0000256" key="1">
    <source>
        <dbReference type="ARBA" id="ARBA00004141"/>
    </source>
</evidence>
<name>A0ABQ9US32_SAGOE</name>
<reference evidence="4 5" key="1">
    <citation type="submission" date="2023-05" db="EMBL/GenBank/DDBJ databases">
        <title>B98-5 Cell Line De Novo Hybrid Assembly: An Optical Mapping Approach.</title>
        <authorList>
            <person name="Kananen K."/>
            <person name="Auerbach J.A."/>
            <person name="Kautto E."/>
            <person name="Blachly J.S."/>
        </authorList>
    </citation>
    <scope>NUCLEOTIDE SEQUENCE [LARGE SCALE GENOMIC DNA]</scope>
    <source>
        <strain evidence="4">B95-8</strain>
        <tissue evidence="4">Cell line</tissue>
    </source>
</reference>
<evidence type="ECO:0000256" key="2">
    <source>
        <dbReference type="SAM" id="MobiDB-lite"/>
    </source>
</evidence>
<feature type="compositionally biased region" description="Basic and acidic residues" evidence="2">
    <location>
        <begin position="18"/>
        <end position="28"/>
    </location>
</feature>
<feature type="region of interest" description="Disordered" evidence="2">
    <location>
        <begin position="239"/>
        <end position="268"/>
    </location>
</feature>
<accession>A0ABQ9US32</accession>
<keyword evidence="5" id="KW-1185">Reference proteome</keyword>
<dbReference type="PANTHER" id="PTHR24002">
    <property type="entry name" value="SOLUTE CARRIER FAMILY 22 MEMBER 18"/>
    <property type="match status" value="1"/>
</dbReference>
<dbReference type="EMBL" id="JASSZA010000010">
    <property type="protein sequence ID" value="KAK2099890.1"/>
    <property type="molecule type" value="Genomic_DNA"/>
</dbReference>
<gene>
    <name evidence="4" type="ORF">P7K49_021238</name>
</gene>